<evidence type="ECO:0000256" key="12">
    <source>
        <dbReference type="ARBA" id="ARBA00023002"/>
    </source>
</evidence>
<evidence type="ECO:0000259" key="18">
    <source>
        <dbReference type="PROSITE" id="PS51471"/>
    </source>
</evidence>
<keyword evidence="13" id="KW-0408">Iron</keyword>
<organism evidence="19 20">
    <name type="scientific">Hemibagrus guttatus</name>
    <dbReference type="NCBI Taxonomy" id="175788"/>
    <lineage>
        <taxon>Eukaryota</taxon>
        <taxon>Metazoa</taxon>
        <taxon>Chordata</taxon>
        <taxon>Craniata</taxon>
        <taxon>Vertebrata</taxon>
        <taxon>Euteleostomi</taxon>
        <taxon>Actinopterygii</taxon>
        <taxon>Neopterygii</taxon>
        <taxon>Teleostei</taxon>
        <taxon>Ostariophysi</taxon>
        <taxon>Siluriformes</taxon>
        <taxon>Bagridae</taxon>
        <taxon>Hemibagrus</taxon>
    </lineage>
</organism>
<keyword evidence="14" id="KW-0472">Membrane</keyword>
<dbReference type="PROSITE" id="PS50222">
    <property type="entry name" value="EF_HAND_2"/>
    <property type="match status" value="1"/>
</dbReference>
<dbReference type="PROSITE" id="PS00018">
    <property type="entry name" value="EF_HAND_1"/>
    <property type="match status" value="1"/>
</dbReference>
<sequence>MAKPEGISEEFERYIVKDAPPTVYYIPDFITEAEEEYLLQQVYKAPKTKWTQLSGRRLQNWGGLPHPKGMIAEKLPDWLLSYTEKISGLGAFAGKSANHVLVNEYKPEEGIMPHEDGPLYHPTVTTITLGSHTLLDFYRPVDQTQTAVPQTEESRYMLSLLVQRRSLLILQEEMYKCYLHGISSVAMDTLTERVANLAVAGGRVGSDTINTEPAEPGSDALTEPAEPGSDALTEPAEPGSDALTEPAEPGSDALTEPAEPGSDALTEPGEPAATSIPASSCPLTLRVQENRSSSTGFRLKLTRSAEEQSRGTGISSDVQSPPPRRPLAYVQANETDEERKFRGVFQQLAGDDMEVSPQELMNILNKIICKRGDLKTDGFSIESCRSMVAVMDSDSTGKLGFEEFKYLWNNIKKWQAIYKQFDADQSGMIGASELPGAFRAAGFPLNDQLFKMMIRRYSDEKGDMDFDNYIGCLVRLDAMCRAFKTLDKDNSGTIKVNIKEWLQLTMYS</sequence>
<evidence type="ECO:0000256" key="13">
    <source>
        <dbReference type="ARBA" id="ARBA00023004"/>
    </source>
</evidence>
<feature type="domain" description="Fe2OG dioxygenase" evidence="18">
    <location>
        <begin position="96"/>
        <end position="213"/>
    </location>
</feature>
<dbReference type="GO" id="GO:0005509">
    <property type="term" value="F:calcium ion binding"/>
    <property type="evidence" value="ECO:0007669"/>
    <property type="project" value="InterPro"/>
</dbReference>
<dbReference type="Pfam" id="PF13532">
    <property type="entry name" value="2OG-FeII_Oxy_2"/>
    <property type="match status" value="1"/>
</dbReference>
<name>A0AAE0PWL2_9TELE</name>
<dbReference type="InterPro" id="IPR018247">
    <property type="entry name" value="EF_Hand_1_Ca_BS"/>
</dbReference>
<keyword evidence="7" id="KW-0963">Cytoplasm</keyword>
<keyword evidence="20" id="KW-1185">Reference proteome</keyword>
<dbReference type="InterPro" id="IPR005123">
    <property type="entry name" value="Oxoglu/Fe-dep_dioxygenase_dom"/>
</dbReference>
<proteinExistence type="inferred from homology"/>
<dbReference type="AlphaFoldDB" id="A0AAE0PWL2"/>
<dbReference type="PROSITE" id="PS51471">
    <property type="entry name" value="FE2OG_OXY"/>
    <property type="match status" value="1"/>
</dbReference>
<evidence type="ECO:0000256" key="10">
    <source>
        <dbReference type="ARBA" id="ARBA00022837"/>
    </source>
</evidence>
<keyword evidence="10" id="KW-0106">Calcium</keyword>
<evidence type="ECO:0000313" key="20">
    <source>
        <dbReference type="Proteomes" id="UP001274896"/>
    </source>
</evidence>
<keyword evidence="15" id="KW-0539">Nucleus</keyword>
<evidence type="ECO:0000256" key="5">
    <source>
        <dbReference type="ARBA" id="ARBA00007879"/>
    </source>
</evidence>
<keyword evidence="9" id="KW-0677">Repeat</keyword>
<comment type="caution">
    <text evidence="19">The sequence shown here is derived from an EMBL/GenBank/DDBJ whole genome shotgun (WGS) entry which is preliminary data.</text>
</comment>
<evidence type="ECO:0000256" key="4">
    <source>
        <dbReference type="ARBA" id="ARBA00004496"/>
    </source>
</evidence>
<dbReference type="Gene3D" id="1.10.238.10">
    <property type="entry name" value="EF-hand"/>
    <property type="match status" value="1"/>
</dbReference>
<dbReference type="SUPFAM" id="SSF47473">
    <property type="entry name" value="EF-hand"/>
    <property type="match status" value="1"/>
</dbReference>
<evidence type="ECO:0000256" key="11">
    <source>
        <dbReference type="ARBA" id="ARBA00022964"/>
    </source>
</evidence>
<feature type="region of interest" description="Disordered" evidence="16">
    <location>
        <begin position="204"/>
        <end position="326"/>
    </location>
</feature>
<evidence type="ECO:0000259" key="17">
    <source>
        <dbReference type="PROSITE" id="PS50222"/>
    </source>
</evidence>
<dbReference type="PANTHER" id="PTHR46030:SF1">
    <property type="entry name" value="ALPHA-KETOGLUTARATE-DEPENDENT DIOXYGENASE ALKB HOMOLOG 6"/>
    <property type="match status" value="1"/>
</dbReference>
<dbReference type="GO" id="GO:0051213">
    <property type="term" value="F:dioxygenase activity"/>
    <property type="evidence" value="ECO:0007669"/>
    <property type="project" value="UniProtKB-KW"/>
</dbReference>
<keyword evidence="12" id="KW-0560">Oxidoreductase</keyword>
<dbReference type="CDD" id="cd16188">
    <property type="entry name" value="EFh_PEF_CPNS1_2"/>
    <property type="match status" value="1"/>
</dbReference>
<feature type="domain" description="EF-hand" evidence="17">
    <location>
        <begin position="409"/>
        <end position="444"/>
    </location>
</feature>
<keyword evidence="11" id="KW-0223">Dioxygenase</keyword>
<comment type="similarity">
    <text evidence="5">Belongs to the alkB family.</text>
</comment>
<feature type="compositionally biased region" description="Polar residues" evidence="16">
    <location>
        <begin position="310"/>
        <end position="319"/>
    </location>
</feature>
<dbReference type="InterPro" id="IPR037151">
    <property type="entry name" value="AlkB-like_sf"/>
</dbReference>
<dbReference type="GO" id="GO:0005886">
    <property type="term" value="C:plasma membrane"/>
    <property type="evidence" value="ECO:0007669"/>
    <property type="project" value="UniProtKB-SubCell"/>
</dbReference>
<evidence type="ECO:0000256" key="6">
    <source>
        <dbReference type="ARBA" id="ARBA00022475"/>
    </source>
</evidence>
<evidence type="ECO:0000256" key="2">
    <source>
        <dbReference type="ARBA" id="ARBA00004123"/>
    </source>
</evidence>
<comment type="subcellular location">
    <subcellularLocation>
        <location evidence="3">Cell membrane</location>
    </subcellularLocation>
    <subcellularLocation>
        <location evidence="4">Cytoplasm</location>
    </subcellularLocation>
    <subcellularLocation>
        <location evidence="2">Nucleus</location>
    </subcellularLocation>
</comment>
<keyword evidence="8" id="KW-0479">Metal-binding</keyword>
<evidence type="ECO:0000256" key="9">
    <source>
        <dbReference type="ARBA" id="ARBA00022737"/>
    </source>
</evidence>
<evidence type="ECO:0000256" key="16">
    <source>
        <dbReference type="SAM" id="MobiDB-lite"/>
    </source>
</evidence>
<evidence type="ECO:0000256" key="3">
    <source>
        <dbReference type="ARBA" id="ARBA00004236"/>
    </source>
</evidence>
<dbReference type="Proteomes" id="UP001274896">
    <property type="component" value="Unassembled WGS sequence"/>
</dbReference>
<dbReference type="GO" id="GO:0005737">
    <property type="term" value="C:cytoplasm"/>
    <property type="evidence" value="ECO:0007669"/>
    <property type="project" value="UniProtKB-SubCell"/>
</dbReference>
<evidence type="ECO:0000256" key="1">
    <source>
        <dbReference type="ARBA" id="ARBA00001954"/>
    </source>
</evidence>
<accession>A0AAE0PWL2</accession>
<dbReference type="FunFam" id="1.10.238.10:FF:000136">
    <property type="entry name" value="Calpain small subunit 1"/>
    <property type="match status" value="1"/>
</dbReference>
<evidence type="ECO:0000256" key="15">
    <source>
        <dbReference type="ARBA" id="ARBA00023242"/>
    </source>
</evidence>
<dbReference type="InterPro" id="IPR032862">
    <property type="entry name" value="ALKBH6"/>
</dbReference>
<dbReference type="Gene3D" id="2.60.120.590">
    <property type="entry name" value="Alpha-ketoglutarate-dependent dioxygenase AlkB-like"/>
    <property type="match status" value="1"/>
</dbReference>
<evidence type="ECO:0000256" key="7">
    <source>
        <dbReference type="ARBA" id="ARBA00022490"/>
    </source>
</evidence>
<protein>
    <submittedName>
        <fullName evidence="19">Uncharacterized protein</fullName>
    </submittedName>
</protein>
<dbReference type="InterPro" id="IPR027450">
    <property type="entry name" value="AlkB-like"/>
</dbReference>
<dbReference type="SUPFAM" id="SSF51197">
    <property type="entry name" value="Clavaminate synthase-like"/>
    <property type="match status" value="1"/>
</dbReference>
<dbReference type="GO" id="GO:0005634">
    <property type="term" value="C:nucleus"/>
    <property type="evidence" value="ECO:0007669"/>
    <property type="project" value="UniProtKB-SubCell"/>
</dbReference>
<dbReference type="EMBL" id="JAUCMX010000027">
    <property type="protein sequence ID" value="KAK3509210.1"/>
    <property type="molecule type" value="Genomic_DNA"/>
</dbReference>
<dbReference type="InterPro" id="IPR011992">
    <property type="entry name" value="EF-hand-dom_pair"/>
</dbReference>
<dbReference type="InterPro" id="IPR002048">
    <property type="entry name" value="EF_hand_dom"/>
</dbReference>
<reference evidence="19" key="1">
    <citation type="submission" date="2023-06" db="EMBL/GenBank/DDBJ databases">
        <title>Male Hemibagrus guttatus genome.</title>
        <authorList>
            <person name="Bian C."/>
        </authorList>
    </citation>
    <scope>NUCLEOTIDE SEQUENCE</scope>
    <source>
        <strain evidence="19">Male_cb2023</strain>
        <tissue evidence="19">Muscle</tissue>
    </source>
</reference>
<keyword evidence="6" id="KW-1003">Cell membrane</keyword>
<dbReference type="PANTHER" id="PTHR46030">
    <property type="entry name" value="ALPHA-KETOGLUTARATE-DEPENDENT DIOXYGENASE ALKB HOMOLOG 6"/>
    <property type="match status" value="1"/>
</dbReference>
<gene>
    <name evidence="19" type="ORF">QTP70_025566</name>
</gene>
<evidence type="ECO:0000313" key="19">
    <source>
        <dbReference type="EMBL" id="KAK3509210.1"/>
    </source>
</evidence>
<comment type="cofactor">
    <cofactor evidence="1">
        <name>Fe(2+)</name>
        <dbReference type="ChEBI" id="CHEBI:29033"/>
    </cofactor>
</comment>
<evidence type="ECO:0000256" key="14">
    <source>
        <dbReference type="ARBA" id="ARBA00023136"/>
    </source>
</evidence>
<evidence type="ECO:0000256" key="8">
    <source>
        <dbReference type="ARBA" id="ARBA00022723"/>
    </source>
</evidence>